<dbReference type="RefSeq" id="WP_159750026.1">
    <property type="nucleotide sequence ID" value="NZ_CATIYY010000072.1"/>
</dbReference>
<evidence type="ECO:0000313" key="6">
    <source>
        <dbReference type="EMBL" id="MXP74677.1"/>
    </source>
</evidence>
<proteinExistence type="predicted"/>
<dbReference type="Pfam" id="PF13305">
    <property type="entry name" value="TetR_C_33"/>
    <property type="match status" value="1"/>
</dbReference>
<reference evidence="6 7" key="1">
    <citation type="submission" date="2019-12" db="EMBL/GenBank/DDBJ databases">
        <title>Sporaefaciens musculi gen. nov., sp. nov., a novel bacterium isolated from the caecum of an obese mouse.</title>
        <authorList>
            <person name="Rasmussen T.S."/>
            <person name="Streidl T."/>
            <person name="Hitch T.C.A."/>
            <person name="Wortmann E."/>
            <person name="Deptula P."/>
            <person name="Hansen M."/>
            <person name="Nielsen D.S."/>
            <person name="Clavel T."/>
            <person name="Vogensen F.K."/>
        </authorList>
    </citation>
    <scope>NUCLEOTIDE SEQUENCE [LARGE SCALE GENOMIC DNA]</scope>
    <source>
        <strain evidence="6 7">WCA-9-b2</strain>
    </source>
</reference>
<feature type="DNA-binding region" description="H-T-H motif" evidence="4">
    <location>
        <begin position="28"/>
        <end position="47"/>
    </location>
</feature>
<gene>
    <name evidence="6" type="ORF">GN277_04580</name>
</gene>
<dbReference type="AlphaFoldDB" id="A0A7X3ME64"/>
<dbReference type="PANTHER" id="PTHR43479">
    <property type="entry name" value="ACREF/ENVCD OPERON REPRESSOR-RELATED"/>
    <property type="match status" value="1"/>
</dbReference>
<evidence type="ECO:0000256" key="1">
    <source>
        <dbReference type="ARBA" id="ARBA00023015"/>
    </source>
</evidence>
<evidence type="ECO:0000256" key="2">
    <source>
        <dbReference type="ARBA" id="ARBA00023125"/>
    </source>
</evidence>
<feature type="domain" description="HTH tetR-type" evidence="5">
    <location>
        <begin position="5"/>
        <end position="65"/>
    </location>
</feature>
<dbReference type="Gene3D" id="1.10.10.60">
    <property type="entry name" value="Homeodomain-like"/>
    <property type="match status" value="1"/>
</dbReference>
<name>A0A7X3ME64_9FIRM</name>
<dbReference type="PROSITE" id="PS50977">
    <property type="entry name" value="HTH_TETR_2"/>
    <property type="match status" value="1"/>
</dbReference>
<dbReference type="SUPFAM" id="SSF46689">
    <property type="entry name" value="Homeodomain-like"/>
    <property type="match status" value="1"/>
</dbReference>
<evidence type="ECO:0000259" key="5">
    <source>
        <dbReference type="PROSITE" id="PS50977"/>
    </source>
</evidence>
<sequence length="186" mass="21400">MPRHGLTKEEVVKAAAILVEEQRYENLTMHKLAAKLNIKPASLYTHIKGIDELYISLSHMALSQLSDKLLSGAKGKTKEEALRGIAFSYHDYVKQNPEMYRIIMKVPHSNLENLVEAGRKVKSILFKILSQYTKEKTNIIYYSRYFHSILHGFVSLETAGFFDDEFSVEESLSNIVDDFIRQLESR</sequence>
<keyword evidence="2 4" id="KW-0238">DNA-binding</keyword>
<dbReference type="InterPro" id="IPR050624">
    <property type="entry name" value="HTH-type_Tx_Regulator"/>
</dbReference>
<evidence type="ECO:0000313" key="7">
    <source>
        <dbReference type="Proteomes" id="UP000460412"/>
    </source>
</evidence>
<protein>
    <submittedName>
        <fullName evidence="6">TetR family transcriptional regulator</fullName>
    </submittedName>
</protein>
<dbReference type="SUPFAM" id="SSF48498">
    <property type="entry name" value="Tetracyclin repressor-like, C-terminal domain"/>
    <property type="match status" value="1"/>
</dbReference>
<dbReference type="Gene3D" id="1.10.357.10">
    <property type="entry name" value="Tetracycline Repressor, domain 2"/>
    <property type="match status" value="1"/>
</dbReference>
<evidence type="ECO:0000256" key="4">
    <source>
        <dbReference type="PROSITE-ProRule" id="PRU00335"/>
    </source>
</evidence>
<dbReference type="PANTHER" id="PTHR43479:SF11">
    <property type="entry name" value="ACREF_ENVCD OPERON REPRESSOR-RELATED"/>
    <property type="match status" value="1"/>
</dbReference>
<dbReference type="InterPro" id="IPR009057">
    <property type="entry name" value="Homeodomain-like_sf"/>
</dbReference>
<organism evidence="6 7">
    <name type="scientific">Sporofaciens musculi</name>
    <dbReference type="NCBI Taxonomy" id="2681861"/>
    <lineage>
        <taxon>Bacteria</taxon>
        <taxon>Bacillati</taxon>
        <taxon>Bacillota</taxon>
        <taxon>Clostridia</taxon>
        <taxon>Lachnospirales</taxon>
        <taxon>Lachnospiraceae</taxon>
        <taxon>Sporofaciens</taxon>
    </lineage>
</organism>
<comment type="caution">
    <text evidence="6">The sequence shown here is derived from an EMBL/GenBank/DDBJ whole genome shotgun (WGS) entry which is preliminary data.</text>
</comment>
<dbReference type="InterPro" id="IPR001647">
    <property type="entry name" value="HTH_TetR"/>
</dbReference>
<dbReference type="InterPro" id="IPR025996">
    <property type="entry name" value="MT1864/Rv1816-like_C"/>
</dbReference>
<evidence type="ECO:0000256" key="3">
    <source>
        <dbReference type="ARBA" id="ARBA00023163"/>
    </source>
</evidence>
<keyword evidence="1" id="KW-0805">Transcription regulation</keyword>
<dbReference type="InterPro" id="IPR036271">
    <property type="entry name" value="Tet_transcr_reg_TetR-rel_C_sf"/>
</dbReference>
<dbReference type="GO" id="GO:0003677">
    <property type="term" value="F:DNA binding"/>
    <property type="evidence" value="ECO:0007669"/>
    <property type="project" value="UniProtKB-UniRule"/>
</dbReference>
<dbReference type="EMBL" id="WUQX01000001">
    <property type="protein sequence ID" value="MXP74677.1"/>
    <property type="molecule type" value="Genomic_DNA"/>
</dbReference>
<keyword evidence="3" id="KW-0804">Transcription</keyword>
<keyword evidence="7" id="KW-1185">Reference proteome</keyword>
<dbReference type="Proteomes" id="UP000460412">
    <property type="component" value="Unassembled WGS sequence"/>
</dbReference>
<accession>A0A7X3ME64</accession>